<evidence type="ECO:0000256" key="4">
    <source>
        <dbReference type="ARBA" id="ARBA00022723"/>
    </source>
</evidence>
<evidence type="ECO:0000256" key="7">
    <source>
        <dbReference type="ARBA" id="ARBA00023239"/>
    </source>
</evidence>
<evidence type="ECO:0000256" key="8">
    <source>
        <dbReference type="ARBA" id="ARBA00038263"/>
    </source>
</evidence>
<dbReference type="Pfam" id="PF25850">
    <property type="entry name" value="PelX_Ig"/>
    <property type="match status" value="1"/>
</dbReference>
<evidence type="ECO:0000256" key="5">
    <source>
        <dbReference type="ARBA" id="ARBA00022729"/>
    </source>
</evidence>
<feature type="domain" description="Pectate disaccharide-lyase-like N-terminal" evidence="13">
    <location>
        <begin position="817"/>
        <end position="1017"/>
    </location>
</feature>
<dbReference type="InterPro" id="IPR058863">
    <property type="entry name" value="PelX-like_Ig"/>
</dbReference>
<feature type="compositionally biased region" description="Basic and acidic residues" evidence="9">
    <location>
        <begin position="1523"/>
        <end position="1541"/>
    </location>
</feature>
<dbReference type="InterPro" id="IPR006626">
    <property type="entry name" value="PbH1"/>
</dbReference>
<keyword evidence="16" id="KW-1185">Reference proteome</keyword>
<dbReference type="Pfam" id="PF25849">
    <property type="entry name" value="PelX_N"/>
    <property type="match status" value="3"/>
</dbReference>
<organism evidence="15 16">
    <name type="scientific">Evansella vedderi</name>
    <dbReference type="NCBI Taxonomy" id="38282"/>
    <lineage>
        <taxon>Bacteria</taxon>
        <taxon>Bacillati</taxon>
        <taxon>Bacillota</taxon>
        <taxon>Bacilli</taxon>
        <taxon>Bacillales</taxon>
        <taxon>Bacillaceae</taxon>
        <taxon>Evansella</taxon>
    </lineage>
</organism>
<dbReference type="PANTHER" id="PTHR40088">
    <property type="entry name" value="PECTATE LYASE (EUROFUNG)"/>
    <property type="match status" value="1"/>
</dbReference>
<dbReference type="Pfam" id="PF13229">
    <property type="entry name" value="Beta_helix"/>
    <property type="match status" value="1"/>
</dbReference>
<feature type="domain" description="Ig-like" evidence="11">
    <location>
        <begin position="471"/>
        <end position="534"/>
    </location>
</feature>
<feature type="region of interest" description="Disordered" evidence="9">
    <location>
        <begin position="1523"/>
        <end position="1549"/>
    </location>
</feature>
<evidence type="ECO:0000256" key="6">
    <source>
        <dbReference type="ARBA" id="ARBA00022837"/>
    </source>
</evidence>
<feature type="domain" description="Right handed beta helix" evidence="12">
    <location>
        <begin position="1217"/>
        <end position="1401"/>
    </location>
</feature>
<keyword evidence="5 10" id="KW-0732">Signal</keyword>
<dbReference type="Pfam" id="PF07523">
    <property type="entry name" value="Big_3"/>
    <property type="match status" value="4"/>
</dbReference>
<name>A0ABT9ZTE1_9BACI</name>
<comment type="cofactor">
    <cofactor evidence="1">
        <name>Ca(2+)</name>
        <dbReference type="ChEBI" id="CHEBI:29108"/>
    </cofactor>
</comment>
<feature type="domain" description="Pectate disaccharide-lyase-like central Ig-like" evidence="14">
    <location>
        <begin position="1036"/>
        <end position="1119"/>
    </location>
</feature>
<feature type="chain" id="PRO_5046549508" description="Pectate disaccharide-lyase" evidence="10">
    <location>
        <begin position="28"/>
        <end position="1549"/>
    </location>
</feature>
<feature type="signal peptide" evidence="10">
    <location>
        <begin position="1"/>
        <end position="27"/>
    </location>
</feature>
<keyword evidence="6" id="KW-0106">Calcium</keyword>
<dbReference type="Gene3D" id="2.60.40.3630">
    <property type="match status" value="4"/>
</dbReference>
<keyword evidence="7" id="KW-0456">Lyase</keyword>
<dbReference type="Proteomes" id="UP001230005">
    <property type="component" value="Unassembled WGS sequence"/>
</dbReference>
<evidence type="ECO:0000256" key="9">
    <source>
        <dbReference type="SAM" id="MobiDB-lite"/>
    </source>
</evidence>
<feature type="domain" description="Pectate disaccharide-lyase-like N-terminal" evidence="13">
    <location>
        <begin position="274"/>
        <end position="457"/>
    </location>
</feature>
<dbReference type="SMART" id="SM00710">
    <property type="entry name" value="PbH1"/>
    <property type="match status" value="5"/>
</dbReference>
<dbReference type="EMBL" id="JAUSUG010000003">
    <property type="protein sequence ID" value="MDQ0253748.1"/>
    <property type="molecule type" value="Genomic_DNA"/>
</dbReference>
<dbReference type="SUPFAM" id="SSF51126">
    <property type="entry name" value="Pectin lyase-like"/>
    <property type="match status" value="1"/>
</dbReference>
<dbReference type="InterPro" id="IPR011050">
    <property type="entry name" value="Pectin_lyase_fold/virulence"/>
</dbReference>
<dbReference type="InterPro" id="IPR022038">
    <property type="entry name" value="Ig-like_bact"/>
</dbReference>
<feature type="domain" description="Pectate disaccharide-lyase-like N-terminal" evidence="13">
    <location>
        <begin position="56"/>
        <end position="165"/>
    </location>
</feature>
<evidence type="ECO:0000259" key="13">
    <source>
        <dbReference type="Pfam" id="PF25849"/>
    </source>
</evidence>
<dbReference type="Gene3D" id="2.160.20.10">
    <property type="entry name" value="Single-stranded right-handed beta-helix, Pectin lyase-like"/>
    <property type="match status" value="1"/>
</dbReference>
<dbReference type="RefSeq" id="WP_307322815.1">
    <property type="nucleotide sequence ID" value="NZ_JAUSUG010000003.1"/>
</dbReference>
<evidence type="ECO:0000313" key="15">
    <source>
        <dbReference type="EMBL" id="MDQ0253748.1"/>
    </source>
</evidence>
<feature type="domain" description="Ig-like" evidence="11">
    <location>
        <begin position="639"/>
        <end position="706"/>
    </location>
</feature>
<evidence type="ECO:0000259" key="12">
    <source>
        <dbReference type="Pfam" id="PF13229"/>
    </source>
</evidence>
<evidence type="ECO:0000313" key="16">
    <source>
        <dbReference type="Proteomes" id="UP001230005"/>
    </source>
</evidence>
<proteinExistence type="inferred from homology"/>
<sequence>MRKRRKHIALLMSFLLLFSNFNLMVFAEGEGQPDDDAEENEMISISSDWRGSIMGDIGTNDITYENFQITENDDDTVTMRVSNNRGKIASSDEGLAYYFKEVDPNANYTLTATAHVDSWTANNQVGFGIMLRGNVLENERDPDFTGDYVAVGALDQVMKGFYKYEDSSVQKNDWVFESTIDPAAGQEYEISLQKSGNIYILKIGDEEHRIEDYTGEINYAGLFAARNVTVTYSDVNLSIEGEVELGDWDFSAFGGNVNITNDPPRNPDPTLHEDGSVTLFASGGKIANADEGISYYFKEVPADANFEINTTATVRSFNSDSSISTPNQKSFGLMLRDEIGEHGDTSTQTSNFVALGALDIANDSIAGIKGFYKTGTENGQPGTGTLQRLSPFAELNFPAANEVYDLTIRKSGNTYVVTANGFSETIEADGLFTDNVFAGFYVARDAEVTFSDFSINVDARTVAELQVDSSNMKTEYLVGESLDLSGLVVTAVFSDGGTSVLSENDYIVTGFNSTQVGTNTITINFGGATATVDLEIVDLTITDLEIQYLPAKTEYFMGDRFDPEGLEVVGEYNDGYAYETLSRDQFHFSISGEDVDESYVFTSPGTKTVTIISTNSPEVTTSFDVMVADTEITELEIRTNPAKMQYFIGDELDLSGMVVYAVYGDGSEVRLTANEYEVSDLDTSTPGDKEVVISHKGKEVVLKLNVKERELQTLEVTSYPQTTFLIGEDFNSIGLEVSKVYDNGDKEVFVADNYTVKSDAFDNTQEGIYNIQIVPGTTDIEAISYQVTVREAKEYDFDFIMFGQSTSENRNDWSITDDGAIRLEAFAAHNAGKITGDHDGIVFYYTVLDANEDNFELSADIKVEHYAKTPHDGQESFGIMARDAIGTHGDSGVFSSNIAAVGGFAGGTRELNGTQLFVRTGVLAPDGEGSEGIQKKMLKQERPSIDNTYPNQTYRLTLAKTNSGFTGKLDDGSGIHEDIIFEPEILNVQDDKMYVGFYVAREATIEVSNIELTVSAAKTDAPRVEPPAEPITPNLEILSLEKTPLENYDLKMRANADGTVSVRQGTEFIARHQRIEQGEVFSLPTNLNANSNTNFSISFLPDDTQYLTSYDRIIRNFTVTNKIFQEDGDIYVTVNGTSAGTGSIDDPLDIDTAIDFVLPGQKIIVGGGTYLRDAPLRIRRYNDGTPDAMKYLVAAPGERPVFDFDRRHDGMLHEGNYWHVKGLDFTRAGGNRKGYHIGGHHNIIENSRFYENGDSGLQISRIDTTLDNFEDWPSNNLILNSVAFDNRDPAENNADGFAIKLTVGEGNVLRGTIAHNNVDDGFDLYAKVGTGAIGTVVIEDSLAFNNGTLTDGTVGGGDKNGFKLGGEGIHVPHVIRNSIAWGNGKVGFSSNSNPGVIAENNISFNNLEGNLDFTTYSNITPDFTIDGFISFHTEEGNGRDRYPAELKSDKNFLYDGSQTLNASGEGLPSDLIDAIGKITEFKRDTDGNIDWLGVWDVYFEFMEQYEKDTHPGNGIGHIMRELNRQGNKDKDEKRRLMDELLPRNPHPLP</sequence>
<dbReference type="PANTHER" id="PTHR40088:SF1">
    <property type="entry name" value="PECTATE LYASE PEL9"/>
    <property type="match status" value="1"/>
</dbReference>
<evidence type="ECO:0008006" key="17">
    <source>
        <dbReference type="Google" id="ProtNLM"/>
    </source>
</evidence>
<reference evidence="15 16" key="1">
    <citation type="submission" date="2023-07" db="EMBL/GenBank/DDBJ databases">
        <title>Genomic Encyclopedia of Type Strains, Phase IV (KMG-IV): sequencing the most valuable type-strain genomes for metagenomic binning, comparative biology and taxonomic classification.</title>
        <authorList>
            <person name="Goeker M."/>
        </authorList>
    </citation>
    <scope>NUCLEOTIDE SEQUENCE [LARGE SCALE GENOMIC DNA]</scope>
    <source>
        <strain evidence="15 16">DSM 9768</strain>
    </source>
</reference>
<dbReference type="InterPro" id="IPR039448">
    <property type="entry name" value="Beta_helix"/>
</dbReference>
<evidence type="ECO:0000256" key="10">
    <source>
        <dbReference type="SAM" id="SignalP"/>
    </source>
</evidence>
<comment type="subcellular location">
    <subcellularLocation>
        <location evidence="2">Secreted</location>
    </subcellularLocation>
</comment>
<dbReference type="InterPro" id="IPR052052">
    <property type="entry name" value="Polysaccharide_Lyase_9"/>
</dbReference>
<protein>
    <recommendedName>
        <fullName evidence="17">Pectate disaccharide-lyase</fullName>
    </recommendedName>
</protein>
<evidence type="ECO:0000256" key="1">
    <source>
        <dbReference type="ARBA" id="ARBA00001913"/>
    </source>
</evidence>
<dbReference type="InterPro" id="IPR012334">
    <property type="entry name" value="Pectin_lyas_fold"/>
</dbReference>
<evidence type="ECO:0000256" key="3">
    <source>
        <dbReference type="ARBA" id="ARBA00022525"/>
    </source>
</evidence>
<evidence type="ECO:0000259" key="14">
    <source>
        <dbReference type="Pfam" id="PF25850"/>
    </source>
</evidence>
<accession>A0ABT9ZTE1</accession>
<evidence type="ECO:0000256" key="2">
    <source>
        <dbReference type="ARBA" id="ARBA00004613"/>
    </source>
</evidence>
<feature type="domain" description="Ig-like" evidence="11">
    <location>
        <begin position="719"/>
        <end position="789"/>
    </location>
</feature>
<keyword evidence="4" id="KW-0479">Metal-binding</keyword>
<gene>
    <name evidence="15" type="ORF">J2S74_001120</name>
</gene>
<keyword evidence="3" id="KW-0964">Secreted</keyword>
<comment type="caution">
    <text evidence="15">The sequence shown here is derived from an EMBL/GenBank/DDBJ whole genome shotgun (WGS) entry which is preliminary data.</text>
</comment>
<evidence type="ECO:0000259" key="11">
    <source>
        <dbReference type="Pfam" id="PF07523"/>
    </source>
</evidence>
<dbReference type="InterPro" id="IPR058953">
    <property type="entry name" value="PelX-like_N"/>
</dbReference>
<feature type="domain" description="Ig-like" evidence="11">
    <location>
        <begin position="550"/>
        <end position="627"/>
    </location>
</feature>
<comment type="similarity">
    <text evidence="8">Belongs to the polysaccharide lyase 9 family.</text>
</comment>